<organism evidence="1 2">
    <name type="scientific">Ditylenchus dipsaci</name>
    <dbReference type="NCBI Taxonomy" id="166011"/>
    <lineage>
        <taxon>Eukaryota</taxon>
        <taxon>Metazoa</taxon>
        <taxon>Ecdysozoa</taxon>
        <taxon>Nematoda</taxon>
        <taxon>Chromadorea</taxon>
        <taxon>Rhabditida</taxon>
        <taxon>Tylenchina</taxon>
        <taxon>Tylenchomorpha</taxon>
        <taxon>Sphaerularioidea</taxon>
        <taxon>Anguinidae</taxon>
        <taxon>Anguininae</taxon>
        <taxon>Ditylenchus</taxon>
    </lineage>
</organism>
<name>A0A915D0U6_9BILA</name>
<proteinExistence type="predicted"/>
<reference evidence="2" key="1">
    <citation type="submission" date="2022-11" db="UniProtKB">
        <authorList>
            <consortium name="WormBaseParasite"/>
        </authorList>
    </citation>
    <scope>IDENTIFICATION</scope>
</reference>
<dbReference type="WBParaSite" id="jg14355">
    <property type="protein sequence ID" value="jg14355"/>
    <property type="gene ID" value="jg14355"/>
</dbReference>
<accession>A0A915D0U6</accession>
<evidence type="ECO:0000313" key="1">
    <source>
        <dbReference type="Proteomes" id="UP000887574"/>
    </source>
</evidence>
<evidence type="ECO:0000313" key="2">
    <source>
        <dbReference type="WBParaSite" id="jg14355"/>
    </source>
</evidence>
<dbReference type="Proteomes" id="UP000887574">
    <property type="component" value="Unplaced"/>
</dbReference>
<dbReference type="AlphaFoldDB" id="A0A915D0U6"/>
<protein>
    <submittedName>
        <fullName evidence="2">ISXO2-like transposase domain-containing protein</fullName>
    </submittedName>
</protein>
<sequence length="66" mass="7816">MCSEKFPGSKSNALEHVHRVHKEGATMLMDNTSKYRSLVHLHLDEFFPIRERKVDRKKNLMVQNFC</sequence>
<keyword evidence="1" id="KW-1185">Reference proteome</keyword>